<dbReference type="GO" id="GO:0052856">
    <property type="term" value="F:NAD(P)HX epimerase activity"/>
    <property type="evidence" value="ECO:0007669"/>
    <property type="project" value="UniProtKB-UniRule"/>
</dbReference>
<dbReference type="Proteomes" id="UP000567179">
    <property type="component" value="Unassembled WGS sequence"/>
</dbReference>
<dbReference type="EC" id="5.1.99.6" evidence="3"/>
<feature type="binding site" evidence="3">
    <location>
        <position position="527"/>
    </location>
    <ligand>
        <name>K(+)</name>
        <dbReference type="ChEBI" id="CHEBI:29103"/>
    </ligand>
</feature>
<dbReference type="GO" id="GO:0005739">
    <property type="term" value="C:mitochondrion"/>
    <property type="evidence" value="ECO:0007669"/>
    <property type="project" value="UniProtKB-SubCell"/>
</dbReference>
<evidence type="ECO:0000256" key="2">
    <source>
        <dbReference type="ARBA" id="ARBA00023315"/>
    </source>
</evidence>
<dbReference type="AlphaFoldDB" id="A0A8H5FBT8"/>
<feature type="binding site" evidence="3">
    <location>
        <position position="563"/>
    </location>
    <ligand>
        <name>K(+)</name>
        <dbReference type="ChEBI" id="CHEBI:29103"/>
    </ligand>
</feature>
<dbReference type="Gene3D" id="3.40.50.10260">
    <property type="entry name" value="YjeF N-terminal domain"/>
    <property type="match status" value="1"/>
</dbReference>
<keyword evidence="7" id="KW-1185">Reference proteome</keyword>
<proteinExistence type="inferred from homology"/>
<evidence type="ECO:0000256" key="4">
    <source>
        <dbReference type="RuleBase" id="RU361240"/>
    </source>
</evidence>
<keyword evidence="3" id="KW-0496">Mitochondrion</keyword>
<comment type="similarity">
    <text evidence="4">Belongs to the peptidase M28 family.</text>
</comment>
<keyword evidence="3" id="KW-0520">NAD</keyword>
<keyword evidence="3 4" id="KW-0479">Metal-binding</keyword>
<comment type="function">
    <text evidence="3">Catalyzes the epimerization of the S- and R-forms of NAD(P)HX, a damaged form of NAD(P)H that is a result of enzymatic or heat-dependent hydration. This is a prerequisite for the S-specific NAD(P)H-hydrate dehydratase to allow the repair of both epimers of NAD(P)HX.</text>
</comment>
<keyword evidence="3" id="KW-0413">Isomerase</keyword>
<dbReference type="EMBL" id="JAACJJ010000001">
    <property type="protein sequence ID" value="KAF5331079.1"/>
    <property type="molecule type" value="Genomic_DNA"/>
</dbReference>
<dbReference type="GO" id="GO:0000166">
    <property type="term" value="F:nucleotide binding"/>
    <property type="evidence" value="ECO:0007669"/>
    <property type="project" value="UniProtKB-KW"/>
</dbReference>
<evidence type="ECO:0000313" key="7">
    <source>
        <dbReference type="Proteomes" id="UP000567179"/>
    </source>
</evidence>
<dbReference type="GO" id="GO:0016603">
    <property type="term" value="F:glutaminyl-peptide cyclotransferase activity"/>
    <property type="evidence" value="ECO:0007669"/>
    <property type="project" value="InterPro"/>
</dbReference>
<dbReference type="CDD" id="cd03880">
    <property type="entry name" value="M28_QC_like"/>
    <property type="match status" value="1"/>
</dbReference>
<evidence type="ECO:0000259" key="5">
    <source>
        <dbReference type="PROSITE" id="PS51385"/>
    </source>
</evidence>
<keyword evidence="3" id="KW-0547">Nucleotide-binding</keyword>
<sequence length="639" mass="71278">MPSSLDFVGKTLKCSNLLASLRCFLLLVICSITVLSVQCETLDRRTLQPLSSEDISRLLTIQDPVKNVDPSNPQSHLSKILIPRAAGTENNTLVREYIVSKLKSLNWHIELDDFVGETPVGSRRFVNIIATKDKDASRHVVLSAHYDSKYYPNYPENQFLGATDSAAPCAMMLDLAETLNPLLEAKKKSLDEGSEDDDETGDTTLQLLFFDGEEAFVDWTDTDSIYGARHLAEKWGTSYLPPSNSVRHHMTELDSIEHLILLDLLGAPNPIIRSYFINTAWLFDSLASVEKRLGDSGAFAYGDDTSMTAEKWTSYFRPRTTATVNYGYMGDDHVPFLQRGVSVLHLIAEPFPHVWHTLKIRLLPPPLRPTVRTSVTHRRYALSYGKDRPAGDHQRLCIGNTRKLIAWIYQIDEELMSAAGGFSLDQLMELAGLACAQTLATVYRKDVYPRVLVCCGPGNQGGDGLVAARHLSMFGYQPTVYMPKPGGKDIYKRLQVQCENERIPFIPPSNDVTALREALQRTDVIMDALFGFSFKPPVRAPFDEVLPILNESRLPILSLDIPSGWDVEEGDTLKVGLNPDVLITLTAPKKGVANFLGRHFLGGRFVPKTLQEKFDLQLPPYTGSDQIVELPSAKLQAKR</sequence>
<feature type="binding site" evidence="3">
    <location>
        <position position="560"/>
    </location>
    <ligand>
        <name>(6S)-NADPHX</name>
        <dbReference type="ChEBI" id="CHEBI:64076"/>
    </ligand>
</feature>
<keyword evidence="2" id="KW-0012">Acyltransferase</keyword>
<dbReference type="NCBIfam" id="TIGR00197">
    <property type="entry name" value="yjeF_nterm"/>
    <property type="match status" value="1"/>
</dbReference>
<evidence type="ECO:0000256" key="1">
    <source>
        <dbReference type="ARBA" id="ARBA00022679"/>
    </source>
</evidence>
<feature type="domain" description="YjeF N-terminal" evidence="5">
    <location>
        <begin position="408"/>
        <end position="618"/>
    </location>
</feature>
<gene>
    <name evidence="6" type="ORF">D9619_005892</name>
</gene>
<evidence type="ECO:0000256" key="3">
    <source>
        <dbReference type="HAMAP-Rule" id="MF_03159"/>
    </source>
</evidence>
<comment type="subcellular location">
    <subcellularLocation>
        <location evidence="3">Cytoplasm</location>
    </subcellularLocation>
    <subcellularLocation>
        <location evidence="3">Mitochondrion</location>
    </subcellularLocation>
</comment>
<dbReference type="OrthoDB" id="3907302at2759"/>
<name>A0A8H5FBT8_9AGAR</name>
<keyword evidence="4" id="KW-0645">Protease</keyword>
<feature type="binding site" evidence="3">
    <location>
        <position position="460"/>
    </location>
    <ligand>
        <name>K(+)</name>
        <dbReference type="ChEBI" id="CHEBI:29103"/>
    </ligand>
</feature>
<accession>A0A8H5FBT8</accession>
<dbReference type="Gene3D" id="3.40.630.10">
    <property type="entry name" value="Zn peptidases"/>
    <property type="match status" value="1"/>
</dbReference>
<comment type="catalytic activity">
    <reaction evidence="3">
        <text>(6R)-NADHX = (6S)-NADHX</text>
        <dbReference type="Rhea" id="RHEA:32215"/>
        <dbReference type="ChEBI" id="CHEBI:64074"/>
        <dbReference type="ChEBI" id="CHEBI:64075"/>
        <dbReference type="EC" id="5.1.99.6"/>
    </reaction>
</comment>
<dbReference type="InterPro" id="IPR037457">
    <property type="entry name" value="M28_QC"/>
</dbReference>
<comment type="caution">
    <text evidence="3">Lacks conserved residue(s) required for the propagation of feature annotation.</text>
</comment>
<keyword evidence="1" id="KW-0808">Transferase</keyword>
<dbReference type="InterPro" id="IPR004443">
    <property type="entry name" value="YjeF_N_dom"/>
</dbReference>
<dbReference type="GO" id="GO:0008270">
    <property type="term" value="F:zinc ion binding"/>
    <property type="evidence" value="ECO:0007669"/>
    <property type="project" value="TreeGrafter"/>
</dbReference>
<evidence type="ECO:0000313" key="6">
    <source>
        <dbReference type="EMBL" id="KAF5331079.1"/>
    </source>
</evidence>
<comment type="similarity">
    <text evidence="3">Belongs to the NnrE/AIBP family.</text>
</comment>
<feature type="binding site" evidence="3">
    <location>
        <begin position="531"/>
        <end position="537"/>
    </location>
    <ligand>
        <name>(6S)-NADPHX</name>
        <dbReference type="ChEBI" id="CHEBI:64076"/>
    </ligand>
</feature>
<keyword evidence="4" id="KW-0862">Zinc</keyword>
<feature type="binding site" evidence="3">
    <location>
        <begin position="459"/>
        <end position="463"/>
    </location>
    <ligand>
        <name>(6S)-NADPHX</name>
        <dbReference type="ChEBI" id="CHEBI:64076"/>
    </ligand>
</feature>
<dbReference type="PROSITE" id="PS51385">
    <property type="entry name" value="YJEF_N"/>
    <property type="match status" value="1"/>
</dbReference>
<dbReference type="InterPro" id="IPR036652">
    <property type="entry name" value="YjeF_N_dom_sf"/>
</dbReference>
<keyword evidence="3" id="KW-0963">Cytoplasm</keyword>
<dbReference type="PANTHER" id="PTHR12283:SF6">
    <property type="entry name" value="GLUTAMINYL-PEPTIDE CYCLOTRANSFERASE-RELATED"/>
    <property type="match status" value="1"/>
</dbReference>
<keyword evidence="4" id="KW-0378">Hydrolase</keyword>
<dbReference type="SUPFAM" id="SSF53187">
    <property type="entry name" value="Zn-dependent exopeptidases"/>
    <property type="match status" value="1"/>
</dbReference>
<comment type="cofactor">
    <cofactor evidence="3">
        <name>K(+)</name>
        <dbReference type="ChEBI" id="CHEBI:29103"/>
    </cofactor>
    <text evidence="3">Binds 1 potassium ion per subunit.</text>
</comment>
<dbReference type="GO" id="GO:0006508">
    <property type="term" value="P:proteolysis"/>
    <property type="evidence" value="ECO:0007669"/>
    <property type="project" value="UniProtKB-KW"/>
</dbReference>
<dbReference type="GO" id="GO:0008233">
    <property type="term" value="F:peptidase activity"/>
    <property type="evidence" value="ECO:0007669"/>
    <property type="project" value="UniProtKB-KW"/>
</dbReference>
<dbReference type="HAMAP" id="MF_01966">
    <property type="entry name" value="NADHX_epimerase"/>
    <property type="match status" value="1"/>
</dbReference>
<dbReference type="InterPro" id="IPR007484">
    <property type="entry name" value="Peptidase_M28"/>
</dbReference>
<dbReference type="Pfam" id="PF03853">
    <property type="entry name" value="YjeF_N"/>
    <property type="match status" value="1"/>
</dbReference>
<comment type="caution">
    <text evidence="6">The sequence shown here is derived from an EMBL/GenBank/DDBJ whole genome shotgun (WGS) entry which is preliminary data.</text>
</comment>
<protein>
    <recommendedName>
        <fullName evidence="3">NAD(P)H-hydrate epimerase</fullName>
        <ecNumber evidence="3">5.1.99.6</ecNumber>
    </recommendedName>
    <alternativeName>
        <fullName evidence="3">NAD(P)HX epimerase</fullName>
    </alternativeName>
</protein>
<reference evidence="6 7" key="1">
    <citation type="journal article" date="2020" name="ISME J.">
        <title>Uncovering the hidden diversity of litter-decomposition mechanisms in mushroom-forming fungi.</title>
        <authorList>
            <person name="Floudas D."/>
            <person name="Bentzer J."/>
            <person name="Ahren D."/>
            <person name="Johansson T."/>
            <person name="Persson P."/>
            <person name="Tunlid A."/>
        </authorList>
    </citation>
    <scope>NUCLEOTIDE SEQUENCE [LARGE SCALE GENOMIC DNA]</scope>
    <source>
        <strain evidence="6 7">CBS 101986</strain>
    </source>
</reference>
<dbReference type="PANTHER" id="PTHR12283">
    <property type="entry name" value="GLUTAMINYL-PEPTIDE CYCLOTRANSFERASE"/>
    <property type="match status" value="1"/>
</dbReference>
<keyword evidence="3" id="KW-0630">Potassium</keyword>
<organism evidence="6 7">
    <name type="scientific">Psilocybe cf. subviscida</name>
    <dbReference type="NCBI Taxonomy" id="2480587"/>
    <lineage>
        <taxon>Eukaryota</taxon>
        <taxon>Fungi</taxon>
        <taxon>Dikarya</taxon>
        <taxon>Basidiomycota</taxon>
        <taxon>Agaricomycotina</taxon>
        <taxon>Agaricomycetes</taxon>
        <taxon>Agaricomycetidae</taxon>
        <taxon>Agaricales</taxon>
        <taxon>Agaricineae</taxon>
        <taxon>Strophariaceae</taxon>
        <taxon>Psilocybe</taxon>
    </lineage>
</organism>
<dbReference type="SUPFAM" id="SSF64153">
    <property type="entry name" value="YjeF N-terminal domain-like"/>
    <property type="match status" value="1"/>
</dbReference>
<dbReference type="InterPro" id="IPR040234">
    <property type="entry name" value="QC/QCL"/>
</dbReference>
<comment type="catalytic activity">
    <reaction evidence="3">
        <text>(6R)-NADPHX = (6S)-NADPHX</text>
        <dbReference type="Rhea" id="RHEA:32227"/>
        <dbReference type="ChEBI" id="CHEBI:64076"/>
        <dbReference type="ChEBI" id="CHEBI:64077"/>
        <dbReference type="EC" id="5.1.99.6"/>
    </reaction>
</comment>
<dbReference type="Pfam" id="PF04389">
    <property type="entry name" value="Peptidase_M28"/>
    <property type="match status" value="1"/>
</dbReference>